<proteinExistence type="predicted"/>
<feature type="transmembrane region" description="Helical" evidence="5">
    <location>
        <begin position="291"/>
        <end position="309"/>
    </location>
</feature>
<dbReference type="PANTHER" id="PTHR30238:SF0">
    <property type="entry name" value="THYLAKOID MEMBRANE PROTEIN TERC, CHLOROPLASTIC"/>
    <property type="match status" value="1"/>
</dbReference>
<comment type="caution">
    <text evidence="6">The sequence shown here is derived from an EMBL/GenBank/DDBJ whole genome shotgun (WGS) entry which is preliminary data.</text>
</comment>
<feature type="transmembrane region" description="Helical" evidence="5">
    <location>
        <begin position="194"/>
        <end position="217"/>
    </location>
</feature>
<evidence type="ECO:0000256" key="1">
    <source>
        <dbReference type="ARBA" id="ARBA00004141"/>
    </source>
</evidence>
<name>A0A094PNT5_9ZZZZ</name>
<evidence type="ECO:0000256" key="4">
    <source>
        <dbReference type="ARBA" id="ARBA00023136"/>
    </source>
</evidence>
<dbReference type="Pfam" id="PF03741">
    <property type="entry name" value="TerC"/>
    <property type="match status" value="1"/>
</dbReference>
<dbReference type="AlphaFoldDB" id="A0A094PNT5"/>
<dbReference type="EMBL" id="JNSL01000189">
    <property type="protein sequence ID" value="KGA13380.1"/>
    <property type="molecule type" value="Genomic_DNA"/>
</dbReference>
<protein>
    <recommendedName>
        <fullName evidence="7">Tellurium resistance protein TerC</fullName>
    </recommendedName>
</protein>
<feature type="transmembrane region" description="Helical" evidence="5">
    <location>
        <begin position="38"/>
        <end position="60"/>
    </location>
</feature>
<gene>
    <name evidence="6" type="ORF">GM51_19915</name>
</gene>
<evidence type="ECO:0000256" key="3">
    <source>
        <dbReference type="ARBA" id="ARBA00022989"/>
    </source>
</evidence>
<organism evidence="6">
    <name type="scientific">freshwater metagenome</name>
    <dbReference type="NCBI Taxonomy" id="449393"/>
    <lineage>
        <taxon>unclassified sequences</taxon>
        <taxon>metagenomes</taxon>
        <taxon>ecological metagenomes</taxon>
    </lineage>
</organism>
<comment type="subcellular location">
    <subcellularLocation>
        <location evidence="1">Membrane</location>
        <topology evidence="1">Multi-pass membrane protein</topology>
    </subcellularLocation>
</comment>
<feature type="transmembrane region" description="Helical" evidence="5">
    <location>
        <begin position="6"/>
        <end position="26"/>
    </location>
</feature>
<keyword evidence="3 5" id="KW-1133">Transmembrane helix</keyword>
<dbReference type="NCBIfam" id="TIGR03718">
    <property type="entry name" value="R_switched_Alx"/>
    <property type="match status" value="1"/>
</dbReference>
<accession>A0A094PNT5</accession>
<dbReference type="GO" id="GO:0016020">
    <property type="term" value="C:membrane"/>
    <property type="evidence" value="ECO:0007669"/>
    <property type="project" value="UniProtKB-SubCell"/>
</dbReference>
<feature type="transmembrane region" description="Helical" evidence="5">
    <location>
        <begin position="103"/>
        <end position="123"/>
    </location>
</feature>
<keyword evidence="4 5" id="KW-0472">Membrane</keyword>
<evidence type="ECO:0000313" key="6">
    <source>
        <dbReference type="EMBL" id="KGA13380.1"/>
    </source>
</evidence>
<evidence type="ECO:0000256" key="5">
    <source>
        <dbReference type="SAM" id="Phobius"/>
    </source>
</evidence>
<dbReference type="InterPro" id="IPR022369">
    <property type="entry name" value="Integral_membrane_TerC_rswitch"/>
</dbReference>
<evidence type="ECO:0008006" key="7">
    <source>
        <dbReference type="Google" id="ProtNLM"/>
    </source>
</evidence>
<dbReference type="PANTHER" id="PTHR30238">
    <property type="entry name" value="MEMBRANE BOUND PREDICTED REDOX MODULATOR"/>
    <property type="match status" value="1"/>
</dbReference>
<sequence>MEVSAIVWAITLGVLAAAFILDFLVVDARPHVFGPKQAARWVVAYIVGALVFAIFVWNYFGAEYGQQFLAGWITEYSLSVDNLFVFIVLMSSFAVPEGLKHRVLLIGVALAIVLRGVLIVVGAAAISRFAATFFVFSAFLLYTAITVWRSHGEEPDLEGNGLVRWVEKYVPTSRDYEGTKTTVKISGKRHITPLFLVILAVGTTDLLFALDSIPAIFGLTKEPYLVFAANAFALMGLRQLYFLLDGLLAKIIYLARGLAIILGFIAIKLFFEALDGTTDLQVPHVTIAQSLMFILLTLGVTVITSLAAVKRDPTLALATQAAHVTSESIEHRGEALEHILDEDSQT</sequence>
<feature type="transmembrane region" description="Helical" evidence="5">
    <location>
        <begin position="129"/>
        <end position="148"/>
    </location>
</feature>
<dbReference type="InterPro" id="IPR005496">
    <property type="entry name" value="Integral_membrane_TerC"/>
</dbReference>
<reference evidence="6" key="1">
    <citation type="submission" date="2014-06" db="EMBL/GenBank/DDBJ databases">
        <title>Key roles for freshwater Actinobacteria revealed by deep metagenomic sequencing.</title>
        <authorList>
            <person name="Ghai R."/>
            <person name="Mizuno C.M."/>
            <person name="Picazo A."/>
            <person name="Camacho A."/>
            <person name="Rodriguez-Valera F."/>
        </authorList>
    </citation>
    <scope>NUCLEOTIDE SEQUENCE</scope>
</reference>
<keyword evidence="2 5" id="KW-0812">Transmembrane</keyword>
<evidence type="ECO:0000256" key="2">
    <source>
        <dbReference type="ARBA" id="ARBA00022692"/>
    </source>
</evidence>
<feature type="transmembrane region" description="Helical" evidence="5">
    <location>
        <begin position="251"/>
        <end position="271"/>
    </location>
</feature>
<feature type="transmembrane region" description="Helical" evidence="5">
    <location>
        <begin position="223"/>
        <end position="244"/>
    </location>
</feature>